<evidence type="ECO:0000313" key="4">
    <source>
        <dbReference type="EMBL" id="KRH10106.1"/>
    </source>
</evidence>
<name>A0A0R0FVD0_SOYBN</name>
<dbReference type="AlphaFoldDB" id="A0A0R0FVD0"/>
<dbReference type="PANTHER" id="PTHR31928">
    <property type="entry name" value="EXPRESSED PROTEIN"/>
    <property type="match status" value="1"/>
</dbReference>
<organism evidence="4">
    <name type="scientific">Glycine max</name>
    <name type="common">Soybean</name>
    <name type="synonym">Glycine hispida</name>
    <dbReference type="NCBI Taxonomy" id="3847"/>
    <lineage>
        <taxon>Eukaryota</taxon>
        <taxon>Viridiplantae</taxon>
        <taxon>Streptophyta</taxon>
        <taxon>Embryophyta</taxon>
        <taxon>Tracheophyta</taxon>
        <taxon>Spermatophyta</taxon>
        <taxon>Magnoliopsida</taxon>
        <taxon>eudicotyledons</taxon>
        <taxon>Gunneridae</taxon>
        <taxon>Pentapetalae</taxon>
        <taxon>rosids</taxon>
        <taxon>fabids</taxon>
        <taxon>Fabales</taxon>
        <taxon>Fabaceae</taxon>
        <taxon>Papilionoideae</taxon>
        <taxon>50 kb inversion clade</taxon>
        <taxon>NPAAA clade</taxon>
        <taxon>indigoferoid/millettioid clade</taxon>
        <taxon>Phaseoleae</taxon>
        <taxon>Glycine</taxon>
        <taxon>Glycine subgen. Soja</taxon>
    </lineage>
</organism>
<protein>
    <recommendedName>
        <fullName evidence="7">DUF936 domain-containing protein</fullName>
    </recommendedName>
</protein>
<evidence type="ECO:0000313" key="5">
    <source>
        <dbReference type="EnsemblPlants" id="KRH10106"/>
    </source>
</evidence>
<accession>A0A0R0FVD0</accession>
<dbReference type="PANTHER" id="PTHR31928:SF4">
    <property type="entry name" value="OS08G0541500 PROTEIN"/>
    <property type="match status" value="1"/>
</dbReference>
<dbReference type="Proteomes" id="UP000008827">
    <property type="component" value="Chromosome 15"/>
</dbReference>
<feature type="domain" description="DUF936" evidence="2">
    <location>
        <begin position="4"/>
        <end position="121"/>
    </location>
</feature>
<dbReference type="InterPro" id="IPR049172">
    <property type="entry name" value="DUF6857_pln"/>
</dbReference>
<dbReference type="EMBL" id="CM000848">
    <property type="protein sequence ID" value="KRH10106.1"/>
    <property type="molecule type" value="Genomic_DNA"/>
</dbReference>
<evidence type="ECO:0000256" key="1">
    <source>
        <dbReference type="SAM" id="MobiDB-lite"/>
    </source>
</evidence>
<reference evidence="5" key="2">
    <citation type="submission" date="2018-02" db="UniProtKB">
        <authorList>
            <consortium name="EnsemblPlants"/>
        </authorList>
    </citation>
    <scope>IDENTIFICATION</scope>
    <source>
        <strain evidence="5">Williams 82</strain>
    </source>
</reference>
<gene>
    <name evidence="5" type="primary">LOC100814047</name>
    <name evidence="4" type="ORF">GLYMA_15G028800</name>
</gene>
<evidence type="ECO:0000259" key="3">
    <source>
        <dbReference type="Pfam" id="PF21647"/>
    </source>
</evidence>
<feature type="region of interest" description="Disordered" evidence="1">
    <location>
        <begin position="302"/>
        <end position="401"/>
    </location>
</feature>
<sequence length="770" mass="83266">MANLVPGVLLKLLQHMNTDVKVGGEHRSSLLQVVSIVPALAAGGELFPNQGFYLKVSDSSHATYVSLPDEHDDLILSDKIQLGQFVFVDRLEGASPVPILRGVRPVPGRHPCVGTPEDIVATHSLAFLDHCSDKNGVSSGAGDTDRSKSPRKVFGGGVGEKEKKERVRSNVGGGSGKEDVQSSKASAVFGRSKSQPQQPQPIKPALKIQVKKESLTRLKSTNSRSIPSSPSSCYSLPSSFEKFANGVRQHQAKVGAKVGVAETEKSVRGASSSVGKKIVVGNPIRNLVQGIELGTKALRKSWEGSMEVKTKESSKTRVASKFDPKPEASIPRRRSISNEKLLSKEESRIQAPTKPSKEQHKIQTPTKKANANGTVEEPEKSSKQRTSIGKKSAEVSNSGLPGNLVKVAVSNRKVTDGSVQWASLPSSISKIGREVMKHRDAAQMAATEAMQEAAAAESLLQCLRTYSELTNSAKEHNLQPAVEQFLTLHASLNSTRTIAESLSKPIPDGSSPDYERSTVEEALKVKSDRQKQSASWVQAALATNLSSFAVFTRESQSSKPPTSSNSQNQKTVVGSQHMLVLHNSSEDASSKVHAKTRLTAYSKHASLGTLRKPGDALLNGQKQLVQPPPEWVRGNGLNEVVNLAEMLQLQSRDWFLGFVERFLDSDGDTTLSDNDQIAGMLTQLKSVNDWLDEIGSSKDEGESCEISAETIDRLRKKIYEYLLTHVESAAAALSGGSQSSPQVQTIQSKAKSTKSYHGRMKHNFVKLTLV</sequence>
<keyword evidence="6" id="KW-1185">Reference proteome</keyword>
<feature type="compositionally biased region" description="Polar residues" evidence="1">
    <location>
        <begin position="384"/>
        <end position="400"/>
    </location>
</feature>
<feature type="compositionally biased region" description="Basic and acidic residues" evidence="1">
    <location>
        <begin position="302"/>
        <end position="326"/>
    </location>
</feature>
<feature type="domain" description="DUF6857" evidence="3">
    <location>
        <begin position="409"/>
        <end position="733"/>
    </location>
</feature>
<dbReference type="Gramene" id="KRH10106">
    <property type="protein sequence ID" value="KRH10106"/>
    <property type="gene ID" value="GLYMA_15G028800"/>
</dbReference>
<feature type="compositionally biased region" description="Basic and acidic residues" evidence="1">
    <location>
        <begin position="159"/>
        <end position="168"/>
    </location>
</feature>
<reference evidence="4" key="3">
    <citation type="submission" date="2018-07" db="EMBL/GenBank/DDBJ databases">
        <title>WGS assembly of Glycine max.</title>
        <authorList>
            <person name="Schmutz J."/>
            <person name="Cannon S."/>
            <person name="Schlueter J."/>
            <person name="Ma J."/>
            <person name="Mitros T."/>
            <person name="Nelson W."/>
            <person name="Hyten D."/>
            <person name="Song Q."/>
            <person name="Thelen J."/>
            <person name="Cheng J."/>
            <person name="Xu D."/>
            <person name="Hellsten U."/>
            <person name="May G."/>
            <person name="Yu Y."/>
            <person name="Sakurai T."/>
            <person name="Umezawa T."/>
            <person name="Bhattacharyya M."/>
            <person name="Sandhu D."/>
            <person name="Valliyodan B."/>
            <person name="Lindquist E."/>
            <person name="Peto M."/>
            <person name="Grant D."/>
            <person name="Shu S."/>
            <person name="Goodstein D."/>
            <person name="Barry K."/>
            <person name="Futrell-Griggs M."/>
            <person name="Abernathy B."/>
            <person name="Du J."/>
            <person name="Tian Z."/>
            <person name="Zhu L."/>
            <person name="Gill N."/>
            <person name="Joshi T."/>
            <person name="Libault M."/>
            <person name="Sethuraman A."/>
            <person name="Zhang X."/>
            <person name="Shinozaki K."/>
            <person name="Nguyen H."/>
            <person name="Wing R."/>
            <person name="Cregan P."/>
            <person name="Specht J."/>
            <person name="Grimwood J."/>
            <person name="Rokhsar D."/>
            <person name="Stacey G."/>
            <person name="Shoemaker R."/>
            <person name="Jackson S."/>
        </authorList>
    </citation>
    <scope>NUCLEOTIDE SEQUENCE</scope>
    <source>
        <tissue evidence="4">Callus</tissue>
    </source>
</reference>
<reference evidence="4 5" key="1">
    <citation type="journal article" date="2010" name="Nature">
        <title>Genome sequence of the palaeopolyploid soybean.</title>
        <authorList>
            <person name="Schmutz J."/>
            <person name="Cannon S.B."/>
            <person name="Schlueter J."/>
            <person name="Ma J."/>
            <person name="Mitros T."/>
            <person name="Nelson W."/>
            <person name="Hyten D.L."/>
            <person name="Song Q."/>
            <person name="Thelen J.J."/>
            <person name="Cheng J."/>
            <person name="Xu D."/>
            <person name="Hellsten U."/>
            <person name="May G.D."/>
            <person name="Yu Y."/>
            <person name="Sakurai T."/>
            <person name="Umezawa T."/>
            <person name="Bhattacharyya M.K."/>
            <person name="Sandhu D."/>
            <person name="Valliyodan B."/>
            <person name="Lindquist E."/>
            <person name="Peto M."/>
            <person name="Grant D."/>
            <person name="Shu S."/>
            <person name="Goodstein D."/>
            <person name="Barry K."/>
            <person name="Futrell-Griggs M."/>
            <person name="Abernathy B."/>
            <person name="Du J."/>
            <person name="Tian Z."/>
            <person name="Zhu L."/>
            <person name="Gill N."/>
            <person name="Joshi T."/>
            <person name="Libault M."/>
            <person name="Sethuraman A."/>
            <person name="Zhang X.-C."/>
            <person name="Shinozaki K."/>
            <person name="Nguyen H.T."/>
            <person name="Wing R.A."/>
            <person name="Cregan P."/>
            <person name="Specht J."/>
            <person name="Grimwood J."/>
            <person name="Rokhsar D."/>
            <person name="Stacey G."/>
            <person name="Shoemaker R.C."/>
            <person name="Jackson S.A."/>
        </authorList>
    </citation>
    <scope>NUCLEOTIDE SEQUENCE</scope>
    <source>
        <strain evidence="5">cv. Williams 82</strain>
        <tissue evidence="4">Callus</tissue>
    </source>
</reference>
<evidence type="ECO:0008006" key="7">
    <source>
        <dbReference type="Google" id="ProtNLM"/>
    </source>
</evidence>
<feature type="region of interest" description="Disordered" evidence="1">
    <location>
        <begin position="136"/>
        <end position="206"/>
    </location>
</feature>
<dbReference type="Pfam" id="PF06075">
    <property type="entry name" value="DUF936"/>
    <property type="match status" value="1"/>
</dbReference>
<dbReference type="ExpressionAtlas" id="A0A0R0FVD0">
    <property type="expression patterns" value="baseline and differential"/>
</dbReference>
<proteinExistence type="predicted"/>
<dbReference type="Pfam" id="PF21647">
    <property type="entry name" value="DUF6857"/>
    <property type="match status" value="1"/>
</dbReference>
<dbReference type="InterPro" id="IPR010341">
    <property type="entry name" value="DUF936_pln"/>
</dbReference>
<dbReference type="EnsemblPlants" id="KRH10106">
    <property type="protein sequence ID" value="KRH10106"/>
    <property type="gene ID" value="GLYMA_15G028800"/>
</dbReference>
<evidence type="ECO:0000259" key="2">
    <source>
        <dbReference type="Pfam" id="PF06075"/>
    </source>
</evidence>
<evidence type="ECO:0000313" key="6">
    <source>
        <dbReference type="Proteomes" id="UP000008827"/>
    </source>
</evidence>
<dbReference type="InterPro" id="IPR048297">
    <property type="entry name" value="DUF936_dom_pln"/>
</dbReference>
<feature type="compositionally biased region" description="Polar residues" evidence="1">
    <location>
        <begin position="362"/>
        <end position="373"/>
    </location>
</feature>